<evidence type="ECO:0000313" key="3">
    <source>
        <dbReference type="Proteomes" id="UP000198967"/>
    </source>
</evidence>
<dbReference type="Gene3D" id="2.170.150.40">
    <property type="entry name" value="Domain of unknown function (DUF427)"/>
    <property type="match status" value="2"/>
</dbReference>
<accession>A0A1G7DIB1</accession>
<sequence length="263" mass="29426">MGLTRADGPLAPNPPHTVNYRLDGPAHKLFAQPFPRRVRAELGGRTILDTTAGVLVHETALLPVLYVPFEDLDADVLVPTDHSTHCPFKGDASYHSLVVGDRTVENAVWSYPEPKPEAPWLKGYAALYWSAADAWYDEDEEVFAHLTDPYTRVDVRPTSRHVEVRHRGEVIASSDAPFVLSETGLPNRWYLPRDAVRVPLRASETRSRCPYKGEARYWTATLPDGTELADVAWEYPDPLPESARIAGLLSFWGDDVEVVEQRG</sequence>
<feature type="domain" description="DUF427" evidence="1">
    <location>
        <begin position="162"/>
        <end position="253"/>
    </location>
</feature>
<dbReference type="PANTHER" id="PTHR34310">
    <property type="entry name" value="DUF427 DOMAIN PROTEIN (AFU_ORTHOLOGUE AFUA_3G02220)"/>
    <property type="match status" value="1"/>
</dbReference>
<reference evidence="2 3" key="1">
    <citation type="submission" date="2016-10" db="EMBL/GenBank/DDBJ databases">
        <authorList>
            <person name="de Groot N.N."/>
        </authorList>
    </citation>
    <scope>NUCLEOTIDE SEQUENCE [LARGE SCALE GENOMIC DNA]</scope>
    <source>
        <strain evidence="2 3">CGMCC 4.3143</strain>
    </source>
</reference>
<dbReference type="RefSeq" id="WP_093074660.1">
    <property type="nucleotide sequence ID" value="NZ_FNBE01000001.1"/>
</dbReference>
<dbReference type="AlphaFoldDB" id="A0A1G7DIB1"/>
<organism evidence="2 3">
    <name type="scientific">Pseudonocardia oroxyli</name>
    <dbReference type="NCBI Taxonomy" id="366584"/>
    <lineage>
        <taxon>Bacteria</taxon>
        <taxon>Bacillati</taxon>
        <taxon>Actinomycetota</taxon>
        <taxon>Actinomycetes</taxon>
        <taxon>Pseudonocardiales</taxon>
        <taxon>Pseudonocardiaceae</taxon>
        <taxon>Pseudonocardia</taxon>
    </lineage>
</organism>
<feature type="domain" description="DUF427" evidence="1">
    <location>
        <begin position="38"/>
        <end position="129"/>
    </location>
</feature>
<proteinExistence type="predicted"/>
<dbReference type="OrthoDB" id="285364at2"/>
<dbReference type="EMBL" id="FNBE01000001">
    <property type="protein sequence ID" value="SDE50770.1"/>
    <property type="molecule type" value="Genomic_DNA"/>
</dbReference>
<dbReference type="Pfam" id="PF04248">
    <property type="entry name" value="NTP_transf_9"/>
    <property type="match status" value="2"/>
</dbReference>
<name>A0A1G7DIB1_PSEOR</name>
<dbReference type="STRING" id="366584.SAMN05216377_10132"/>
<protein>
    <submittedName>
        <fullName evidence="2">Uncharacterized conserved protein, DUF427 family</fullName>
    </submittedName>
</protein>
<dbReference type="InterPro" id="IPR007361">
    <property type="entry name" value="DUF427"/>
</dbReference>
<dbReference type="PANTHER" id="PTHR34310:SF8">
    <property type="entry name" value="CONSERVED PROTEIN"/>
    <property type="match status" value="1"/>
</dbReference>
<gene>
    <name evidence="2" type="ORF">SAMN05216377_10132</name>
</gene>
<evidence type="ECO:0000313" key="2">
    <source>
        <dbReference type="EMBL" id="SDE50770.1"/>
    </source>
</evidence>
<evidence type="ECO:0000259" key="1">
    <source>
        <dbReference type="Pfam" id="PF04248"/>
    </source>
</evidence>
<dbReference type="Proteomes" id="UP000198967">
    <property type="component" value="Unassembled WGS sequence"/>
</dbReference>
<dbReference type="InterPro" id="IPR038694">
    <property type="entry name" value="DUF427_sf"/>
</dbReference>
<keyword evidence="3" id="KW-1185">Reference proteome</keyword>